<dbReference type="SUPFAM" id="SSF52218">
    <property type="entry name" value="Flavoproteins"/>
    <property type="match status" value="1"/>
</dbReference>
<organism evidence="2 3">
    <name type="scientific">Burkholderia ubonensis</name>
    <dbReference type="NCBI Taxonomy" id="101571"/>
    <lineage>
        <taxon>Bacteria</taxon>
        <taxon>Pseudomonadati</taxon>
        <taxon>Pseudomonadota</taxon>
        <taxon>Betaproteobacteria</taxon>
        <taxon>Burkholderiales</taxon>
        <taxon>Burkholderiaceae</taxon>
        <taxon>Burkholderia</taxon>
        <taxon>Burkholderia cepacia complex</taxon>
    </lineage>
</organism>
<evidence type="ECO:0000313" key="2">
    <source>
        <dbReference type="EMBL" id="KWE10660.1"/>
    </source>
</evidence>
<sequence>MYADKILVVFYSRTGTTRRAGAALATMLHADVEEIVETRSRIGPFGFLRSLVEAINRKPAEIAASKRDPSAYDLVVIGTPVWAGSVSSPVRAYLDANRQRLPRVAFFCSFAQRGADSALAQMRMLAPRPPLAECRVTAREALHGEASPILTAFAEQAMRRLAEATPTTAAR</sequence>
<dbReference type="Gene3D" id="3.40.50.360">
    <property type="match status" value="1"/>
</dbReference>
<dbReference type="GO" id="GO:0010181">
    <property type="term" value="F:FMN binding"/>
    <property type="evidence" value="ECO:0007669"/>
    <property type="project" value="InterPro"/>
</dbReference>
<feature type="domain" description="NADPH-dependent FMN reductase-like" evidence="1">
    <location>
        <begin position="13"/>
        <end position="123"/>
    </location>
</feature>
<dbReference type="PANTHER" id="PTHR39201:SF1">
    <property type="entry name" value="FLAVODOXIN-LIKE DOMAIN-CONTAINING PROTEIN"/>
    <property type="match status" value="1"/>
</dbReference>
<dbReference type="OrthoDB" id="9806505at2"/>
<dbReference type="Proteomes" id="UP000062998">
    <property type="component" value="Unassembled WGS sequence"/>
</dbReference>
<reference evidence="2 3" key="1">
    <citation type="submission" date="2015-11" db="EMBL/GenBank/DDBJ databases">
        <title>Expanding the genomic diversity of Burkholderia species for the development of highly accurate diagnostics.</title>
        <authorList>
            <person name="Sahl J."/>
            <person name="Keim P."/>
            <person name="Wagner D."/>
        </authorList>
    </citation>
    <scope>NUCLEOTIDE SEQUENCE [LARGE SCALE GENOMIC DNA]</scope>
    <source>
        <strain evidence="2 3">MSMB2167WGS</strain>
    </source>
</reference>
<protein>
    <submittedName>
        <fullName evidence="2">Flavodoxin</fullName>
    </submittedName>
</protein>
<proteinExistence type="predicted"/>
<gene>
    <name evidence="2" type="ORF">WL73_34615</name>
</gene>
<name>A0A106JCW4_9BURK</name>
<dbReference type="Pfam" id="PF03358">
    <property type="entry name" value="FMN_red"/>
    <property type="match status" value="1"/>
</dbReference>
<dbReference type="PANTHER" id="PTHR39201">
    <property type="entry name" value="EXPORTED PROTEIN-RELATED"/>
    <property type="match status" value="1"/>
</dbReference>
<evidence type="ECO:0000313" key="3">
    <source>
        <dbReference type="Proteomes" id="UP000062998"/>
    </source>
</evidence>
<dbReference type="EMBL" id="LPIX01000016">
    <property type="protein sequence ID" value="KWE10660.1"/>
    <property type="molecule type" value="Genomic_DNA"/>
</dbReference>
<dbReference type="InterPro" id="IPR005025">
    <property type="entry name" value="FMN_Rdtase-like_dom"/>
</dbReference>
<dbReference type="InterPro" id="IPR029039">
    <property type="entry name" value="Flavoprotein-like_sf"/>
</dbReference>
<dbReference type="AlphaFoldDB" id="A0A106JCW4"/>
<accession>A0A106JCW4</accession>
<dbReference type="RefSeq" id="WP_059765711.1">
    <property type="nucleotide sequence ID" value="NZ_LOVQ01000108.1"/>
</dbReference>
<comment type="caution">
    <text evidence="2">The sequence shown here is derived from an EMBL/GenBank/DDBJ whole genome shotgun (WGS) entry which is preliminary data.</text>
</comment>
<evidence type="ECO:0000259" key="1">
    <source>
        <dbReference type="Pfam" id="PF03358"/>
    </source>
</evidence>